<dbReference type="EMBL" id="MN739879">
    <property type="protein sequence ID" value="QHT75536.1"/>
    <property type="molecule type" value="Genomic_DNA"/>
</dbReference>
<reference evidence="1" key="1">
    <citation type="journal article" date="2020" name="Nature">
        <title>Giant virus diversity and host interactions through global metagenomics.</title>
        <authorList>
            <person name="Schulz F."/>
            <person name="Roux S."/>
            <person name="Paez-Espino D."/>
            <person name="Jungbluth S."/>
            <person name="Walsh D.A."/>
            <person name="Denef V.J."/>
            <person name="McMahon K.D."/>
            <person name="Konstantinidis K.T."/>
            <person name="Eloe-Fadrosh E.A."/>
            <person name="Kyrpides N.C."/>
            <person name="Woyke T."/>
        </authorList>
    </citation>
    <scope>NUCLEOTIDE SEQUENCE</scope>
    <source>
        <strain evidence="1">GVMAG-M-3300023179-71</strain>
    </source>
</reference>
<proteinExistence type="predicted"/>
<organism evidence="1">
    <name type="scientific">viral metagenome</name>
    <dbReference type="NCBI Taxonomy" id="1070528"/>
    <lineage>
        <taxon>unclassified sequences</taxon>
        <taxon>metagenomes</taxon>
        <taxon>organismal metagenomes</taxon>
    </lineage>
</organism>
<dbReference type="AlphaFoldDB" id="A0A6C0H5P8"/>
<sequence>MTNKRVFPTNVSNNEINAVGIAYNTVQRKKKRTTSPTIKFKFFRSKNIKYTNIIKKWINKIRINKINVLLFKKQGNKI</sequence>
<protein>
    <submittedName>
        <fullName evidence="1">Uncharacterized protein</fullName>
    </submittedName>
</protein>
<name>A0A6C0H5P8_9ZZZZ</name>
<evidence type="ECO:0000313" key="1">
    <source>
        <dbReference type="EMBL" id="QHT75536.1"/>
    </source>
</evidence>
<accession>A0A6C0H5P8</accession>